<dbReference type="EMBL" id="BDEC01000044">
    <property type="protein sequence ID" value="GBD68379.1"/>
    <property type="molecule type" value="Genomic_DNA"/>
</dbReference>
<keyword evidence="8" id="KW-0418">Kinase</keyword>
<dbReference type="Pfam" id="PF00367">
    <property type="entry name" value="PTS_EIIB"/>
    <property type="match status" value="1"/>
</dbReference>
<dbReference type="InterPro" id="IPR001127">
    <property type="entry name" value="PTS_EIIA_1_perm"/>
</dbReference>
<dbReference type="Gene3D" id="3.30.1360.60">
    <property type="entry name" value="Glucose permease domain IIB"/>
    <property type="match status" value="1"/>
</dbReference>
<dbReference type="GO" id="GO:0008982">
    <property type="term" value="F:protein-N(PI)-phosphohistidine-sugar phosphotransferase activity"/>
    <property type="evidence" value="ECO:0007669"/>
    <property type="project" value="InterPro"/>
</dbReference>
<evidence type="ECO:0000259" key="19">
    <source>
        <dbReference type="PROSITE" id="PS51098"/>
    </source>
</evidence>
<feature type="active site" description="Phosphocysteine intermediate; for EIIB activity" evidence="16">
    <location>
        <position position="28"/>
    </location>
</feature>
<feature type="transmembrane region" description="Helical" evidence="17">
    <location>
        <begin position="399"/>
        <end position="424"/>
    </location>
</feature>
<dbReference type="GO" id="GO:0005886">
    <property type="term" value="C:plasma membrane"/>
    <property type="evidence" value="ECO:0007669"/>
    <property type="project" value="UniProtKB-SubCell"/>
</dbReference>
<keyword evidence="5 21" id="KW-0808">Transferase</keyword>
<evidence type="ECO:0000313" key="22">
    <source>
        <dbReference type="Proteomes" id="UP000236214"/>
    </source>
</evidence>
<evidence type="ECO:0000256" key="6">
    <source>
        <dbReference type="ARBA" id="ARBA00022683"/>
    </source>
</evidence>
<comment type="caution">
    <text evidence="21">The sequence shown here is derived from an EMBL/GenBank/DDBJ whole genome shotgun (WGS) entry which is preliminary data.</text>
</comment>
<dbReference type="RefSeq" id="WP_103100136.1">
    <property type="nucleotide sequence ID" value="NZ_BDEB01000042.1"/>
</dbReference>
<dbReference type="InterPro" id="IPR001996">
    <property type="entry name" value="PTS_IIB_1"/>
</dbReference>
<evidence type="ECO:0000256" key="16">
    <source>
        <dbReference type="PROSITE-ProRule" id="PRU00421"/>
    </source>
</evidence>
<dbReference type="PROSITE" id="PS51098">
    <property type="entry name" value="PTS_EIIB_TYPE_1"/>
    <property type="match status" value="1"/>
</dbReference>
<keyword evidence="2" id="KW-0813">Transport</keyword>
<gene>
    <name evidence="21" type="primary">bglP</name>
    <name evidence="21" type="ORF">TEHN7118_1185</name>
</gene>
<evidence type="ECO:0000256" key="10">
    <source>
        <dbReference type="ARBA" id="ARBA00023136"/>
    </source>
</evidence>
<evidence type="ECO:0000256" key="14">
    <source>
        <dbReference type="ARBA" id="ARBA00074554"/>
    </source>
</evidence>
<evidence type="ECO:0000256" key="12">
    <source>
        <dbReference type="ARBA" id="ARBA00045139"/>
    </source>
</evidence>
<keyword evidence="9 17" id="KW-1133">Transmembrane helix</keyword>
<accession>A0A2H6DI76</accession>
<comment type="catalytic activity">
    <reaction evidence="13">
        <text>N(pros)-phospho-L-histidyl-[protein](out) + sucrose = sucrose 6(G)-phosphate(in) + L-histidyl-[protein]</text>
        <dbReference type="Rhea" id="RHEA:49236"/>
        <dbReference type="Rhea" id="RHEA-COMP:9745"/>
        <dbReference type="Rhea" id="RHEA-COMP:9746"/>
        <dbReference type="ChEBI" id="CHEBI:17992"/>
        <dbReference type="ChEBI" id="CHEBI:29979"/>
        <dbReference type="ChEBI" id="CHEBI:64837"/>
        <dbReference type="ChEBI" id="CHEBI:91002"/>
        <dbReference type="EC" id="2.7.1.211"/>
    </reaction>
</comment>
<dbReference type="AlphaFoldDB" id="A0A2H6DI76"/>
<feature type="domain" description="PTS EIIA type-1" evidence="18">
    <location>
        <begin position="517"/>
        <end position="621"/>
    </location>
</feature>
<dbReference type="Pfam" id="PF00358">
    <property type="entry name" value="PTS_EIIA_1"/>
    <property type="match status" value="1"/>
</dbReference>
<dbReference type="Proteomes" id="UP000236214">
    <property type="component" value="Unassembled WGS sequence"/>
</dbReference>
<feature type="transmembrane region" description="Helical" evidence="17">
    <location>
        <begin position="227"/>
        <end position="244"/>
    </location>
</feature>
<dbReference type="GO" id="GO:0015771">
    <property type="term" value="P:trehalose transport"/>
    <property type="evidence" value="ECO:0007669"/>
    <property type="project" value="TreeGrafter"/>
</dbReference>
<evidence type="ECO:0000259" key="20">
    <source>
        <dbReference type="PROSITE" id="PS51103"/>
    </source>
</evidence>
<dbReference type="PROSITE" id="PS01035">
    <property type="entry name" value="PTS_EIIB_TYPE_1_CYS"/>
    <property type="match status" value="1"/>
</dbReference>
<feature type="transmembrane region" description="Helical" evidence="17">
    <location>
        <begin position="373"/>
        <end position="393"/>
    </location>
</feature>
<dbReference type="CDD" id="cd00212">
    <property type="entry name" value="PTS_IIB_glc"/>
    <property type="match status" value="1"/>
</dbReference>
<evidence type="ECO:0000256" key="2">
    <source>
        <dbReference type="ARBA" id="ARBA00022448"/>
    </source>
</evidence>
<evidence type="ECO:0000256" key="15">
    <source>
        <dbReference type="ARBA" id="ARBA00081008"/>
    </source>
</evidence>
<protein>
    <recommendedName>
        <fullName evidence="14">PTS system sucrose-specific EIIBCA component</fullName>
        <ecNumber evidence="11">2.7.1.211</ecNumber>
    </recommendedName>
    <alternativeName>
        <fullName evidence="15">EIIBCA-Scr</fullName>
    </alternativeName>
</protein>
<dbReference type="InterPro" id="IPR050558">
    <property type="entry name" value="PTS_Sugar-Specific_Components"/>
</dbReference>
<evidence type="ECO:0000256" key="5">
    <source>
        <dbReference type="ARBA" id="ARBA00022679"/>
    </source>
</evidence>
<dbReference type="GO" id="GO:0016301">
    <property type="term" value="F:kinase activity"/>
    <property type="evidence" value="ECO:0007669"/>
    <property type="project" value="UniProtKB-KW"/>
</dbReference>
<comment type="subcellular location">
    <subcellularLocation>
        <location evidence="1">Cell membrane</location>
        <topology evidence="1">Multi-pass membrane protein</topology>
    </subcellularLocation>
</comment>
<sequence>MAKDYKKLAKDIIEHIGGESNVAQLQYCMTRLRFYLKDESKADTEYLKNLSGIVTVMKASGQYQVVIGSDVGEVYEAILNVSNINGEQTSNTNKQNGQKKLLNNFIDLISSIFQPFILVLSATGMIKGLVALLGVFGLDEANSGFYAVLNAVGDGFFQFLPVIIALTAAKKFRMNVYTALAIAFALVYPSLSDMAEGAPLYTLFEGTQFSADVFTTFLGIPVLLPPGGYYSTVIPAILAIWLGAKVEKGFKKIIPSVVNSFLTPFFTVLVTATLAILVIGPIATWGSDLIGLIFMAIYKISPTIFGALIGGLWQLLVMFGLHWGLAPIGILQLTEQGFTPILSNSGSASFGVLGVLLAIIIKNKDKNVRNIGVPATIASVFGVTEPGIYGLLLPMKKPFIIALISSALGGAYTGLFDVVVYRIGGLGVFSITNYITDSGQLTMNFWHRVISFVLVTVIAFAMQMFMKTPQLDSSVDSSKKKNKNQTLNNNELEKSRKQDIIASPLNGEVKNLSKVNDEVFSSGSMGKGIVIVPKKGIVYAPTNATISMVFKTGHAIGLTTELGTEILIHIGLDTVELKGEGFEKLVQEGDKVLAGQPLIIFEIDELKQKGYELDVPIVVSNISENADIFITDEKQLEHGDYLFTVVK</sequence>
<dbReference type="InterPro" id="IPR011297">
    <property type="entry name" value="PTS_IIABC_b_glu"/>
</dbReference>
<feature type="domain" description="PTS EIIC type-1" evidence="20">
    <location>
        <begin position="107"/>
        <end position="478"/>
    </location>
</feature>
<dbReference type="SUPFAM" id="SSF51261">
    <property type="entry name" value="Duplicated hybrid motif"/>
    <property type="match status" value="1"/>
</dbReference>
<dbReference type="FunFam" id="3.30.1360.60:FF:000001">
    <property type="entry name" value="PTS system glucose-specific IIBC component PtsG"/>
    <property type="match status" value="1"/>
</dbReference>
<feature type="transmembrane region" description="Helical" evidence="17">
    <location>
        <begin position="144"/>
        <end position="167"/>
    </location>
</feature>
<dbReference type="PROSITE" id="PS51103">
    <property type="entry name" value="PTS_EIIC_TYPE_1"/>
    <property type="match status" value="1"/>
</dbReference>
<keyword evidence="10 17" id="KW-0472">Membrane</keyword>
<dbReference type="InterPro" id="IPR036878">
    <property type="entry name" value="Glu_permease_IIB"/>
</dbReference>
<dbReference type="Pfam" id="PF02378">
    <property type="entry name" value="PTS_EIIC"/>
    <property type="match status" value="1"/>
</dbReference>
<evidence type="ECO:0000256" key="11">
    <source>
        <dbReference type="ARBA" id="ARBA00044053"/>
    </source>
</evidence>
<evidence type="ECO:0000256" key="1">
    <source>
        <dbReference type="ARBA" id="ARBA00004651"/>
    </source>
</evidence>
<dbReference type="PANTHER" id="PTHR30175:SF1">
    <property type="entry name" value="PTS SYSTEM ARBUTIN-, CELLOBIOSE-, AND SALICIN-SPECIFIC EIIBC COMPONENT-RELATED"/>
    <property type="match status" value="1"/>
</dbReference>
<evidence type="ECO:0000256" key="4">
    <source>
        <dbReference type="ARBA" id="ARBA00022597"/>
    </source>
</evidence>
<feature type="transmembrane region" description="Helical" evidence="17">
    <location>
        <begin position="340"/>
        <end position="361"/>
    </location>
</feature>
<feature type="transmembrane region" description="Helical" evidence="17">
    <location>
        <begin position="256"/>
        <end position="283"/>
    </location>
</feature>
<dbReference type="GO" id="GO:0009401">
    <property type="term" value="P:phosphoenolpyruvate-dependent sugar phosphotransferase system"/>
    <property type="evidence" value="ECO:0007669"/>
    <property type="project" value="UniProtKB-KW"/>
</dbReference>
<dbReference type="PROSITE" id="PS00371">
    <property type="entry name" value="PTS_EIIA_TYPE_1_HIS"/>
    <property type="match status" value="1"/>
</dbReference>
<feature type="domain" description="PTS EIIB type-1" evidence="19">
    <location>
        <begin position="6"/>
        <end position="88"/>
    </location>
</feature>
<dbReference type="GO" id="GO:0090589">
    <property type="term" value="F:protein-phosphocysteine-trehalose phosphotransferase system transporter activity"/>
    <property type="evidence" value="ECO:0007669"/>
    <property type="project" value="TreeGrafter"/>
</dbReference>
<dbReference type="Gene3D" id="2.70.70.10">
    <property type="entry name" value="Glucose Permease (Domain IIA)"/>
    <property type="match status" value="1"/>
</dbReference>
<dbReference type="InterPro" id="IPR011055">
    <property type="entry name" value="Dup_hybrid_motif"/>
</dbReference>
<feature type="transmembrane region" description="Helical" evidence="17">
    <location>
        <begin position="174"/>
        <end position="191"/>
    </location>
</feature>
<evidence type="ECO:0000256" key="8">
    <source>
        <dbReference type="ARBA" id="ARBA00022777"/>
    </source>
</evidence>
<dbReference type="InterPro" id="IPR003352">
    <property type="entry name" value="PTS_EIIC"/>
</dbReference>
<name>A0A2H6DI76_TETHA</name>
<dbReference type="InterPro" id="IPR013013">
    <property type="entry name" value="PTS_EIIC_1"/>
</dbReference>
<feature type="transmembrane region" description="Helical" evidence="17">
    <location>
        <begin position="315"/>
        <end position="334"/>
    </location>
</feature>
<dbReference type="NCBIfam" id="TIGR01995">
    <property type="entry name" value="PTS-II-ABC-beta"/>
    <property type="match status" value="1"/>
</dbReference>
<evidence type="ECO:0000256" key="13">
    <source>
        <dbReference type="ARBA" id="ARBA00048931"/>
    </source>
</evidence>
<evidence type="ECO:0000256" key="17">
    <source>
        <dbReference type="SAM" id="Phobius"/>
    </source>
</evidence>
<keyword evidence="4" id="KW-0762">Sugar transport</keyword>
<evidence type="ECO:0000259" key="18">
    <source>
        <dbReference type="PROSITE" id="PS51093"/>
    </source>
</evidence>
<dbReference type="NCBIfam" id="TIGR00830">
    <property type="entry name" value="PTBA"/>
    <property type="match status" value="1"/>
</dbReference>
<comment type="function">
    <text evidence="12">The phosphoenolpyruvate-dependent sugar phosphotransferase system (sugar PTS), a major carbohydrate active transport system, catalyzes the phosphorylation of incoming sugar substrates concomitantly with their translocation across the cell membrane. This system is involved in sucrose transport.</text>
</comment>
<keyword evidence="22" id="KW-1185">Reference proteome</keyword>
<keyword evidence="7 17" id="KW-0812">Transmembrane</keyword>
<evidence type="ECO:0000313" key="21">
    <source>
        <dbReference type="EMBL" id="GBD68379.1"/>
    </source>
</evidence>
<reference evidence="21 22" key="1">
    <citation type="submission" date="2016-05" db="EMBL/GenBank/DDBJ databases">
        <title>Whole genome sequencing of Tetragenococcus halophilus subsp. halophilus NISL 7118.</title>
        <authorList>
            <person name="Shiwa Y."/>
            <person name="Nishimura I."/>
            <person name="Yoshikawa H."/>
            <person name="Koyama Y."/>
            <person name="Oguma T."/>
        </authorList>
    </citation>
    <scope>NUCLEOTIDE SEQUENCE [LARGE SCALE GENOMIC DNA]</scope>
    <source>
        <strain evidence="21 22">NISL 7118</strain>
    </source>
</reference>
<keyword evidence="6" id="KW-0598">Phosphotransferase system</keyword>
<feature type="transmembrane region" description="Helical" evidence="17">
    <location>
        <begin position="445"/>
        <end position="466"/>
    </location>
</feature>
<dbReference type="EC" id="2.7.1.211" evidence="11"/>
<evidence type="ECO:0000256" key="3">
    <source>
        <dbReference type="ARBA" id="ARBA00022475"/>
    </source>
</evidence>
<dbReference type="PANTHER" id="PTHR30175">
    <property type="entry name" value="PHOSPHOTRANSFERASE SYSTEM TRANSPORT PROTEIN"/>
    <property type="match status" value="1"/>
</dbReference>
<proteinExistence type="predicted"/>
<dbReference type="FunFam" id="2.70.70.10:FF:000001">
    <property type="entry name" value="PTS system glucose-specific IIA component"/>
    <property type="match status" value="1"/>
</dbReference>
<evidence type="ECO:0000256" key="9">
    <source>
        <dbReference type="ARBA" id="ARBA00022989"/>
    </source>
</evidence>
<feature type="transmembrane region" description="Helical" evidence="17">
    <location>
        <begin position="116"/>
        <end position="138"/>
    </location>
</feature>
<organism evidence="21 22">
    <name type="scientific">Tetragenococcus halophilus subsp. halophilus</name>
    <dbReference type="NCBI Taxonomy" id="1513897"/>
    <lineage>
        <taxon>Bacteria</taxon>
        <taxon>Bacillati</taxon>
        <taxon>Bacillota</taxon>
        <taxon>Bacilli</taxon>
        <taxon>Lactobacillales</taxon>
        <taxon>Enterococcaceae</taxon>
        <taxon>Tetragenococcus</taxon>
    </lineage>
</organism>
<feature type="transmembrane region" description="Helical" evidence="17">
    <location>
        <begin position="289"/>
        <end position="308"/>
    </location>
</feature>
<dbReference type="SUPFAM" id="SSF55604">
    <property type="entry name" value="Glucose permease domain IIB"/>
    <property type="match status" value="1"/>
</dbReference>
<dbReference type="InterPro" id="IPR018113">
    <property type="entry name" value="PTrfase_EIIB_Cys"/>
</dbReference>
<dbReference type="PROSITE" id="PS51093">
    <property type="entry name" value="PTS_EIIA_TYPE_1"/>
    <property type="match status" value="1"/>
</dbReference>
<keyword evidence="3" id="KW-1003">Cell membrane</keyword>
<evidence type="ECO:0000256" key="7">
    <source>
        <dbReference type="ARBA" id="ARBA00022692"/>
    </source>
</evidence>